<evidence type="ECO:0000313" key="2">
    <source>
        <dbReference type="Proteomes" id="UP001597511"/>
    </source>
</evidence>
<proteinExistence type="predicted"/>
<reference evidence="2" key="1">
    <citation type="journal article" date="2019" name="Int. J. Syst. Evol. Microbiol.">
        <title>The Global Catalogue of Microorganisms (GCM) 10K type strain sequencing project: providing services to taxonomists for standard genome sequencing and annotation.</title>
        <authorList>
            <consortium name="The Broad Institute Genomics Platform"/>
            <consortium name="The Broad Institute Genome Sequencing Center for Infectious Disease"/>
            <person name="Wu L."/>
            <person name="Ma J."/>
        </authorList>
    </citation>
    <scope>NUCLEOTIDE SEQUENCE [LARGE SCALE GENOMIC DNA]</scope>
    <source>
        <strain evidence="2">KCTC 23299</strain>
    </source>
</reference>
<organism evidence="1 2">
    <name type="scientific">Terrimonas rubra</name>
    <dbReference type="NCBI Taxonomy" id="1035890"/>
    <lineage>
        <taxon>Bacteria</taxon>
        <taxon>Pseudomonadati</taxon>
        <taxon>Bacteroidota</taxon>
        <taxon>Chitinophagia</taxon>
        <taxon>Chitinophagales</taxon>
        <taxon>Chitinophagaceae</taxon>
        <taxon>Terrimonas</taxon>
    </lineage>
</organism>
<dbReference type="Proteomes" id="UP001597511">
    <property type="component" value="Unassembled WGS sequence"/>
</dbReference>
<evidence type="ECO:0008006" key="3">
    <source>
        <dbReference type="Google" id="ProtNLM"/>
    </source>
</evidence>
<name>A0ABW6A2Y7_9BACT</name>
<dbReference type="EMBL" id="JBHUOZ010000001">
    <property type="protein sequence ID" value="MFD2918467.1"/>
    <property type="molecule type" value="Genomic_DNA"/>
</dbReference>
<accession>A0ABW6A2Y7</accession>
<gene>
    <name evidence="1" type="ORF">ACFS6H_02025</name>
</gene>
<dbReference type="RefSeq" id="WP_386094648.1">
    <property type="nucleotide sequence ID" value="NZ_JBHUOZ010000001.1"/>
</dbReference>
<evidence type="ECO:0000313" key="1">
    <source>
        <dbReference type="EMBL" id="MFD2918467.1"/>
    </source>
</evidence>
<protein>
    <recommendedName>
        <fullName evidence="3">Short-chain dehydrogenase</fullName>
    </recommendedName>
</protein>
<comment type="caution">
    <text evidence="1">The sequence shown here is derived from an EMBL/GenBank/DDBJ whole genome shotgun (WGS) entry which is preliminary data.</text>
</comment>
<keyword evidence="2" id="KW-1185">Reference proteome</keyword>
<sequence length="85" mass="9930">MTSEEIQAFNAKKNIKNDLVQISFRSRPSLKGLFLNTKDSEELQRKNLWRIVSELHLPSYMESGDENFSRIFNGVDITRMEVIKP</sequence>